<dbReference type="AlphaFoldDB" id="A7HR08"/>
<dbReference type="InterPro" id="IPR051536">
    <property type="entry name" value="UDG_Type-4/5"/>
</dbReference>
<dbReference type="GO" id="GO:0046872">
    <property type="term" value="F:metal ion binding"/>
    <property type="evidence" value="ECO:0007669"/>
    <property type="project" value="UniProtKB-KW"/>
</dbReference>
<reference evidence="14 15" key="1">
    <citation type="journal article" date="2011" name="Stand. Genomic Sci.">
        <title>Complete genome sequence of Parvibaculum lavamentivorans type strain (DS-1(T)).</title>
        <authorList>
            <person name="Schleheck D."/>
            <person name="Weiss M."/>
            <person name="Pitluck S."/>
            <person name="Bruce D."/>
            <person name="Land M.L."/>
            <person name="Han S."/>
            <person name="Saunders E."/>
            <person name="Tapia R."/>
            <person name="Detter C."/>
            <person name="Brettin T."/>
            <person name="Han J."/>
            <person name="Woyke T."/>
            <person name="Goodwin L."/>
            <person name="Pennacchio L."/>
            <person name="Nolan M."/>
            <person name="Cook A.M."/>
            <person name="Kjelleberg S."/>
            <person name="Thomas T."/>
        </authorList>
    </citation>
    <scope>NUCLEOTIDE SEQUENCE [LARGE SCALE GENOMIC DNA]</scope>
    <source>
        <strain evidence="15">DS-1 / DSM 13023 / NCIMB 13966</strain>
    </source>
</reference>
<dbReference type="NCBIfam" id="TIGR00758">
    <property type="entry name" value="UDG_fam4"/>
    <property type="match status" value="1"/>
</dbReference>
<evidence type="ECO:0000256" key="1">
    <source>
        <dbReference type="ARBA" id="ARBA00001400"/>
    </source>
</evidence>
<dbReference type="InterPro" id="IPR005273">
    <property type="entry name" value="Ura-DNA_glyco_family4"/>
</dbReference>
<dbReference type="GO" id="GO:0004844">
    <property type="term" value="F:uracil DNA N-glycosylase activity"/>
    <property type="evidence" value="ECO:0007669"/>
    <property type="project" value="UniProtKB-EC"/>
</dbReference>
<dbReference type="KEGG" id="pla:Plav_0718"/>
<dbReference type="SMART" id="SM00986">
    <property type="entry name" value="UDG"/>
    <property type="match status" value="1"/>
</dbReference>
<keyword evidence="7" id="KW-0227">DNA damage</keyword>
<proteinExistence type="inferred from homology"/>
<dbReference type="SUPFAM" id="SSF52141">
    <property type="entry name" value="Uracil-DNA glycosylase-like"/>
    <property type="match status" value="1"/>
</dbReference>
<dbReference type="Proteomes" id="UP000006377">
    <property type="component" value="Chromosome"/>
</dbReference>
<dbReference type="GO" id="GO:0051539">
    <property type="term" value="F:4 iron, 4 sulfur cluster binding"/>
    <property type="evidence" value="ECO:0007669"/>
    <property type="project" value="UniProtKB-KW"/>
</dbReference>
<dbReference type="InterPro" id="IPR036895">
    <property type="entry name" value="Uracil-DNA_glycosylase-like_sf"/>
</dbReference>
<dbReference type="InterPro" id="IPR005122">
    <property type="entry name" value="Uracil-DNA_glycosylase-like"/>
</dbReference>
<dbReference type="STRING" id="402881.Plav_0718"/>
<keyword evidence="6" id="KW-0479">Metal-binding</keyword>
<evidence type="ECO:0000256" key="7">
    <source>
        <dbReference type="ARBA" id="ARBA00022763"/>
    </source>
</evidence>
<evidence type="ECO:0000256" key="2">
    <source>
        <dbReference type="ARBA" id="ARBA00006521"/>
    </source>
</evidence>
<keyword evidence="11" id="KW-0234">DNA repair</keyword>
<evidence type="ECO:0000256" key="3">
    <source>
        <dbReference type="ARBA" id="ARBA00012030"/>
    </source>
</evidence>
<comment type="similarity">
    <text evidence="2">Belongs to the uracil-DNA glycosylase (UDG) superfamily. Type 4 (UDGa) family.</text>
</comment>
<dbReference type="SMART" id="SM00987">
    <property type="entry name" value="UreE_C"/>
    <property type="match status" value="1"/>
</dbReference>
<evidence type="ECO:0000256" key="5">
    <source>
        <dbReference type="ARBA" id="ARBA00022485"/>
    </source>
</evidence>
<evidence type="ECO:0000256" key="9">
    <source>
        <dbReference type="ARBA" id="ARBA00023004"/>
    </source>
</evidence>
<evidence type="ECO:0000256" key="4">
    <source>
        <dbReference type="ARBA" id="ARBA00019403"/>
    </source>
</evidence>
<dbReference type="PANTHER" id="PTHR33693">
    <property type="entry name" value="TYPE-5 URACIL-DNA GLYCOSYLASE"/>
    <property type="match status" value="1"/>
</dbReference>
<comment type="catalytic activity">
    <reaction evidence="1">
        <text>Hydrolyzes single-stranded DNA or mismatched double-stranded DNA and polynucleotides, releasing free uracil.</text>
        <dbReference type="EC" id="3.2.2.27"/>
    </reaction>
</comment>
<keyword evidence="8" id="KW-0378">Hydrolase</keyword>
<keyword evidence="10" id="KW-0411">Iron-sulfur</keyword>
<evidence type="ECO:0000313" key="14">
    <source>
        <dbReference type="EMBL" id="ABS62341.1"/>
    </source>
</evidence>
<dbReference type="EMBL" id="CP000774">
    <property type="protein sequence ID" value="ABS62341.1"/>
    <property type="molecule type" value="Genomic_DNA"/>
</dbReference>
<evidence type="ECO:0000256" key="11">
    <source>
        <dbReference type="ARBA" id="ARBA00023204"/>
    </source>
</evidence>
<keyword evidence="5" id="KW-0004">4Fe-4S</keyword>
<sequence>MNRSGPDMTPEEAAALLSFYVEAGVTDALGDEPVNRYALADEAARSAPVPLARAPEAPRTIRADPRGEMAPPPAARVAAPAAIPLEDAQAAESAQIAAARCNTLEELRQTLAAFEGCPLRYTAKNLVFADGNPQARIMLVGEAPGRDEDLQGLPFVGRSGQLLDRMLAAIGLDRTSVYIANTLPWRPPGNRTPTPAEHAICMPFIERHIELMAPKVLLLLGGVSAKQLLRTDTGIMRLRGRWTTARIGECDIPALPTLHPAYLLRQPAQKRLAWRDLMSFRAWLDETSAD</sequence>
<dbReference type="eggNOG" id="COG1573">
    <property type="taxonomic scope" value="Bacteria"/>
</dbReference>
<evidence type="ECO:0000259" key="13">
    <source>
        <dbReference type="SMART" id="SM00986"/>
    </source>
</evidence>
<accession>A7HR08</accession>
<dbReference type="HOGENOM" id="CLU_044815_1_0_5"/>
<dbReference type="Pfam" id="PF03167">
    <property type="entry name" value="UDG"/>
    <property type="match status" value="1"/>
</dbReference>
<evidence type="ECO:0000256" key="8">
    <source>
        <dbReference type="ARBA" id="ARBA00022801"/>
    </source>
</evidence>
<evidence type="ECO:0000256" key="6">
    <source>
        <dbReference type="ARBA" id="ARBA00022723"/>
    </source>
</evidence>
<organism evidence="14 15">
    <name type="scientific">Parvibaculum lavamentivorans (strain DS-1 / DSM 13023 / NCIMB 13966)</name>
    <dbReference type="NCBI Taxonomy" id="402881"/>
    <lineage>
        <taxon>Bacteria</taxon>
        <taxon>Pseudomonadati</taxon>
        <taxon>Pseudomonadota</taxon>
        <taxon>Alphaproteobacteria</taxon>
        <taxon>Hyphomicrobiales</taxon>
        <taxon>Parvibaculaceae</taxon>
        <taxon>Parvibaculum</taxon>
    </lineage>
</organism>
<feature type="region of interest" description="Disordered" evidence="12">
    <location>
        <begin position="47"/>
        <end position="73"/>
    </location>
</feature>
<name>A7HR08_PARL1</name>
<evidence type="ECO:0000313" key="15">
    <source>
        <dbReference type="Proteomes" id="UP000006377"/>
    </source>
</evidence>
<evidence type="ECO:0000256" key="12">
    <source>
        <dbReference type="SAM" id="MobiDB-lite"/>
    </source>
</evidence>
<dbReference type="CDD" id="cd10030">
    <property type="entry name" value="UDG-F4_TTUDGA_SPO1dp_like"/>
    <property type="match status" value="1"/>
</dbReference>
<feature type="domain" description="Uracil-DNA glycosylase-like" evidence="13">
    <location>
        <begin position="128"/>
        <end position="278"/>
    </location>
</feature>
<dbReference type="PANTHER" id="PTHR33693:SF1">
    <property type="entry name" value="TYPE-4 URACIL-DNA GLYCOSYLASE"/>
    <property type="match status" value="1"/>
</dbReference>
<keyword evidence="15" id="KW-1185">Reference proteome</keyword>
<gene>
    <name evidence="14" type="ordered locus">Plav_0718</name>
</gene>
<dbReference type="Gene3D" id="3.40.470.10">
    <property type="entry name" value="Uracil-DNA glycosylase-like domain"/>
    <property type="match status" value="1"/>
</dbReference>
<evidence type="ECO:0000256" key="10">
    <source>
        <dbReference type="ARBA" id="ARBA00023014"/>
    </source>
</evidence>
<protein>
    <recommendedName>
        <fullName evidence="4">Type-4 uracil-DNA glycosylase</fullName>
        <ecNumber evidence="3">3.2.2.27</ecNumber>
    </recommendedName>
</protein>
<dbReference type="GO" id="GO:0006281">
    <property type="term" value="P:DNA repair"/>
    <property type="evidence" value="ECO:0007669"/>
    <property type="project" value="UniProtKB-KW"/>
</dbReference>
<dbReference type="EC" id="3.2.2.27" evidence="3"/>
<dbReference type="OrthoDB" id="5290748at2"/>
<keyword evidence="9" id="KW-0408">Iron</keyword>
<dbReference type="RefSeq" id="WP_011995632.1">
    <property type="nucleotide sequence ID" value="NC_009719.1"/>
</dbReference>